<feature type="domain" description="NADH:quinone oxidoreductase/Mrp antiporter transmembrane" evidence="7">
    <location>
        <begin position="135"/>
        <end position="355"/>
    </location>
</feature>
<evidence type="ECO:0000313" key="10">
    <source>
        <dbReference type="Proteomes" id="UP000009374"/>
    </source>
</evidence>
<accession>C6HUZ3</accession>
<reference evidence="9 10" key="1">
    <citation type="journal article" date="2009" name="Appl. Environ. Microbiol.">
        <title>Community genomic and proteomic analyses of chemoautotrophic iron-oxidizing "Leptospirillum rubarum" (Group II) and "Leptospirillum ferrodiazotrophum" (Group III) bacteria in acid mine drainage biofilms.</title>
        <authorList>
            <person name="Goltsman D.S."/>
            <person name="Denef V.J."/>
            <person name="Singer S.W."/>
            <person name="VerBerkmoes N.C."/>
            <person name="Lefsrud M."/>
            <person name="Mueller R.S."/>
            <person name="Dick G.J."/>
            <person name="Sun C.L."/>
            <person name="Wheeler K.E."/>
            <person name="Zemla A."/>
            <person name="Baker B.J."/>
            <person name="Hauser L."/>
            <person name="Land M."/>
            <person name="Shah M.B."/>
            <person name="Thelen M.P."/>
            <person name="Hettich R.L."/>
            <person name="Banfield J.F."/>
        </authorList>
    </citation>
    <scope>NUCLEOTIDE SEQUENCE [LARGE SCALE GENOMIC DNA]</scope>
</reference>
<gene>
    <name evidence="9" type="ORF">UBAL3_74420061</name>
</gene>
<feature type="transmembrane region" description="Helical" evidence="6">
    <location>
        <begin position="486"/>
        <end position="511"/>
    </location>
</feature>
<evidence type="ECO:0000256" key="1">
    <source>
        <dbReference type="ARBA" id="ARBA00004127"/>
    </source>
</evidence>
<dbReference type="GO" id="GO:0042773">
    <property type="term" value="P:ATP synthesis coupled electron transport"/>
    <property type="evidence" value="ECO:0007669"/>
    <property type="project" value="InterPro"/>
</dbReference>
<evidence type="ECO:0000256" key="6">
    <source>
        <dbReference type="SAM" id="Phobius"/>
    </source>
</evidence>
<proteinExistence type="predicted"/>
<evidence type="ECO:0000259" key="8">
    <source>
        <dbReference type="Pfam" id="PF00662"/>
    </source>
</evidence>
<name>C6HUZ3_9BACT</name>
<dbReference type="PRINTS" id="PR01434">
    <property type="entry name" value="NADHDHGNASE5"/>
</dbReference>
<evidence type="ECO:0000256" key="4">
    <source>
        <dbReference type="ARBA" id="ARBA00023136"/>
    </source>
</evidence>
<dbReference type="EMBL" id="GG693859">
    <property type="protein sequence ID" value="EES53604.1"/>
    <property type="molecule type" value="Genomic_DNA"/>
</dbReference>
<dbReference type="PANTHER" id="PTHR42829">
    <property type="entry name" value="NADH-UBIQUINONE OXIDOREDUCTASE CHAIN 5"/>
    <property type="match status" value="1"/>
</dbReference>
<organism evidence="9 10">
    <name type="scientific">Leptospirillum ferrodiazotrophum</name>
    <dbReference type="NCBI Taxonomy" id="412449"/>
    <lineage>
        <taxon>Bacteria</taxon>
        <taxon>Pseudomonadati</taxon>
        <taxon>Nitrospirota</taxon>
        <taxon>Nitrospiria</taxon>
        <taxon>Nitrospirales</taxon>
        <taxon>Nitrospiraceae</taxon>
        <taxon>Leptospirillum</taxon>
    </lineage>
</organism>
<dbReference type="PANTHER" id="PTHR42829:SF1">
    <property type="entry name" value="INORGANIC CARBON TRANSPORTER SUBUNIT DABB-RELATED"/>
    <property type="match status" value="1"/>
</dbReference>
<keyword evidence="2 5" id="KW-0812">Transmembrane</keyword>
<dbReference type="InterPro" id="IPR001750">
    <property type="entry name" value="ND/Mrp_TM"/>
</dbReference>
<evidence type="ECO:0000259" key="7">
    <source>
        <dbReference type="Pfam" id="PF00361"/>
    </source>
</evidence>
<evidence type="ECO:0000256" key="5">
    <source>
        <dbReference type="RuleBase" id="RU000320"/>
    </source>
</evidence>
<protein>
    <submittedName>
        <fullName evidence="9">NADH dehydrogenase (Quinone)</fullName>
    </submittedName>
</protein>
<dbReference type="Pfam" id="PF00361">
    <property type="entry name" value="Proton_antipo_M"/>
    <property type="match status" value="1"/>
</dbReference>
<evidence type="ECO:0000313" key="9">
    <source>
        <dbReference type="EMBL" id="EES53604.1"/>
    </source>
</evidence>
<feature type="transmembrane region" description="Helical" evidence="6">
    <location>
        <begin position="318"/>
        <end position="339"/>
    </location>
</feature>
<feature type="transmembrane region" description="Helical" evidence="6">
    <location>
        <begin position="214"/>
        <end position="231"/>
    </location>
</feature>
<feature type="transmembrane region" description="Helical" evidence="6">
    <location>
        <begin position="178"/>
        <end position="194"/>
    </location>
</feature>
<feature type="transmembrane region" description="Helical" evidence="6">
    <location>
        <begin position="6"/>
        <end position="29"/>
    </location>
</feature>
<evidence type="ECO:0000256" key="3">
    <source>
        <dbReference type="ARBA" id="ARBA00022989"/>
    </source>
</evidence>
<feature type="transmembrane region" description="Helical" evidence="6">
    <location>
        <begin position="416"/>
        <end position="433"/>
    </location>
</feature>
<dbReference type="GO" id="GO:0015990">
    <property type="term" value="P:electron transport coupled proton transport"/>
    <property type="evidence" value="ECO:0007669"/>
    <property type="project" value="TreeGrafter"/>
</dbReference>
<feature type="transmembrane region" description="Helical" evidence="6">
    <location>
        <begin position="280"/>
        <end position="298"/>
    </location>
</feature>
<dbReference type="GO" id="GO:0016020">
    <property type="term" value="C:membrane"/>
    <property type="evidence" value="ECO:0007669"/>
    <property type="project" value="UniProtKB-SubCell"/>
</dbReference>
<keyword evidence="3 6" id="KW-1133">Transmembrane helix</keyword>
<keyword evidence="4 6" id="KW-0472">Membrane</keyword>
<keyword evidence="10" id="KW-1185">Reference proteome</keyword>
<dbReference type="GO" id="GO:0008137">
    <property type="term" value="F:NADH dehydrogenase (ubiquinone) activity"/>
    <property type="evidence" value="ECO:0007669"/>
    <property type="project" value="InterPro"/>
</dbReference>
<dbReference type="AlphaFoldDB" id="C6HUZ3"/>
<comment type="subcellular location">
    <subcellularLocation>
        <location evidence="1">Endomembrane system</location>
        <topology evidence="1">Multi-pass membrane protein</topology>
    </subcellularLocation>
    <subcellularLocation>
        <location evidence="5">Membrane</location>
        <topology evidence="5">Multi-pass membrane protein</topology>
    </subcellularLocation>
</comment>
<feature type="transmembrane region" description="Helical" evidence="6">
    <location>
        <begin position="116"/>
        <end position="133"/>
    </location>
</feature>
<dbReference type="InterPro" id="IPR001516">
    <property type="entry name" value="Proton_antipo_N"/>
</dbReference>
<feature type="transmembrane region" description="Helical" evidence="6">
    <location>
        <begin position="36"/>
        <end position="56"/>
    </location>
</feature>
<feature type="transmembrane region" description="Helical" evidence="6">
    <location>
        <begin position="383"/>
        <end position="404"/>
    </location>
</feature>
<dbReference type="Proteomes" id="UP000009374">
    <property type="component" value="Unassembled WGS sequence"/>
</dbReference>
<feature type="transmembrane region" description="Helical" evidence="6">
    <location>
        <begin position="445"/>
        <end position="466"/>
    </location>
</feature>
<feature type="domain" description="NADH-Ubiquinone oxidoreductase (complex I) chain 5 N-terminal" evidence="8">
    <location>
        <begin position="83"/>
        <end position="119"/>
    </location>
</feature>
<dbReference type="GO" id="GO:0012505">
    <property type="term" value="C:endomembrane system"/>
    <property type="evidence" value="ECO:0007669"/>
    <property type="project" value="UniProtKB-SubCell"/>
</dbReference>
<dbReference type="InterPro" id="IPR003945">
    <property type="entry name" value="NU5C-like"/>
</dbReference>
<dbReference type="GO" id="GO:0003954">
    <property type="term" value="F:NADH dehydrogenase activity"/>
    <property type="evidence" value="ECO:0007669"/>
    <property type="project" value="TreeGrafter"/>
</dbReference>
<sequence length="570" mass="62854">MQNEAAVLLPAFPLLGGLVLFIIDAIWSVGERSPRYALLCVVPTALSFLTAIAVLWEVVERGTITLSLPFSLPGISEPSLWGVDRLSAIMVLLITGVSTVVQGYSLRYLLGEADYARFFSIVALETSVLVMLVTSRNLLLIFLFWQLMSLGLYLLMAYNRKRRSSVDAAAKTFLVHRLGDMFFLGGLLIAWQSFHSLDLGRIAEILRNSPGTISQGTLSALVLCLFAGCMAKSAQFPFHFWLPDTMETPTPVSALMHAGIVNAGGYLMNRTALLFAHSPVSMHLVFIVGFVTALFGSSTMLTQSDVKRKLGFSTMGQMGYMTMECGLGAFSLAVFHLIAHGIFKATLFLESGTAIGIARTEPTLPRQSAEDPGVPEGFHLSRVLPVALVTLVLPLVIVLGAHQLANIHLSKEEGTVVFLFFSWVTVSQVTISLTRARLFDSFTAAIPWTAVLVLFVYGYIGAAHKFNLFLYPDPADRALFFSSGGVGWSLFTPIVLFLTAIIVGGWVVAFFRGIRGRQILPAWILSRQESLYLFFLNRGSVEHILFHRVVEPFDRLLWRLREIFDGKERA</sequence>
<evidence type="ECO:0000256" key="2">
    <source>
        <dbReference type="ARBA" id="ARBA00022692"/>
    </source>
</evidence>
<dbReference type="Pfam" id="PF00662">
    <property type="entry name" value="Proton_antipo_N"/>
    <property type="match status" value="1"/>
</dbReference>
<feature type="transmembrane region" description="Helical" evidence="6">
    <location>
        <begin position="139"/>
        <end position="158"/>
    </location>
</feature>
<feature type="transmembrane region" description="Helical" evidence="6">
    <location>
        <begin position="86"/>
        <end position="104"/>
    </location>
</feature>